<protein>
    <recommendedName>
        <fullName evidence="3">RNase H type-1 domain-containing protein</fullName>
    </recommendedName>
</protein>
<feature type="non-terminal residue" evidence="1">
    <location>
        <position position="1"/>
    </location>
</feature>
<evidence type="ECO:0000313" key="1">
    <source>
        <dbReference type="EMBL" id="MBA0596233.1"/>
    </source>
</evidence>
<organism evidence="1 2">
    <name type="scientific">Gossypium raimondii</name>
    <name type="common">Peruvian cotton</name>
    <name type="synonym">Gossypium klotzschianum subsp. raimondii</name>
    <dbReference type="NCBI Taxonomy" id="29730"/>
    <lineage>
        <taxon>Eukaryota</taxon>
        <taxon>Viridiplantae</taxon>
        <taxon>Streptophyta</taxon>
        <taxon>Embryophyta</taxon>
        <taxon>Tracheophyta</taxon>
        <taxon>Spermatophyta</taxon>
        <taxon>Magnoliopsida</taxon>
        <taxon>eudicotyledons</taxon>
        <taxon>Gunneridae</taxon>
        <taxon>Pentapetalae</taxon>
        <taxon>rosids</taxon>
        <taxon>malvids</taxon>
        <taxon>Malvales</taxon>
        <taxon>Malvaceae</taxon>
        <taxon>Malvoideae</taxon>
        <taxon>Gossypium</taxon>
    </lineage>
</organism>
<evidence type="ECO:0008006" key="3">
    <source>
        <dbReference type="Google" id="ProtNLM"/>
    </source>
</evidence>
<name>A0A7J8Q4F8_GOSRA</name>
<gene>
    <name evidence="1" type="ORF">Gorai_013062</name>
</gene>
<evidence type="ECO:0000313" key="2">
    <source>
        <dbReference type="Proteomes" id="UP000593578"/>
    </source>
</evidence>
<reference evidence="1 2" key="1">
    <citation type="journal article" date="2019" name="Genome Biol. Evol.">
        <title>Insights into the evolution of the New World diploid cottons (Gossypium, subgenus Houzingenia) based on genome sequencing.</title>
        <authorList>
            <person name="Grover C.E."/>
            <person name="Arick M.A. 2nd"/>
            <person name="Thrash A."/>
            <person name="Conover J.L."/>
            <person name="Sanders W.S."/>
            <person name="Peterson D.G."/>
            <person name="Frelichowski J.E."/>
            <person name="Scheffler J.A."/>
            <person name="Scheffler B.E."/>
            <person name="Wendel J.F."/>
        </authorList>
    </citation>
    <scope>NUCLEOTIDE SEQUENCE [LARGE SCALE GENOMIC DNA]</scope>
    <source>
        <strain evidence="1">8</strain>
        <tissue evidence="1">Leaf</tissue>
    </source>
</reference>
<dbReference type="AlphaFoldDB" id="A0A7J8Q4F8"/>
<sequence>MCSMDSLYLRELDDTEVRIYTRSRMEAKWRPPTGSIIKINFDGAFEKKSSRSCSGIVARNTHGEVLVSRAIIHLNVGSPFATESIAYLWAVKT</sequence>
<dbReference type="Proteomes" id="UP000593578">
    <property type="component" value="Unassembled WGS sequence"/>
</dbReference>
<proteinExistence type="predicted"/>
<comment type="caution">
    <text evidence="1">The sequence shown here is derived from an EMBL/GenBank/DDBJ whole genome shotgun (WGS) entry which is preliminary data.</text>
</comment>
<accession>A0A7J8Q4F8</accession>
<dbReference type="EMBL" id="JABEZZ010000009">
    <property type="protein sequence ID" value="MBA0596233.1"/>
    <property type="molecule type" value="Genomic_DNA"/>
</dbReference>